<protein>
    <submittedName>
        <fullName evidence="2">Membrane protein</fullName>
    </submittedName>
</protein>
<proteinExistence type="predicted"/>
<gene>
    <name evidence="2" type="ORF">J2Z81_001164</name>
</gene>
<accession>A0ABS4S6V8</accession>
<keyword evidence="3" id="KW-1185">Reference proteome</keyword>
<dbReference type="Proteomes" id="UP001519294">
    <property type="component" value="Unassembled WGS sequence"/>
</dbReference>
<organism evidence="2 3">
    <name type="scientific">Virgibacillus alimentarius</name>
    <dbReference type="NCBI Taxonomy" id="698769"/>
    <lineage>
        <taxon>Bacteria</taxon>
        <taxon>Bacillati</taxon>
        <taxon>Bacillota</taxon>
        <taxon>Bacilli</taxon>
        <taxon>Bacillales</taxon>
        <taxon>Bacillaceae</taxon>
        <taxon>Virgibacillus</taxon>
    </lineage>
</organism>
<evidence type="ECO:0000313" key="2">
    <source>
        <dbReference type="EMBL" id="MBP2257216.1"/>
    </source>
</evidence>
<evidence type="ECO:0000313" key="3">
    <source>
        <dbReference type="Proteomes" id="UP001519294"/>
    </source>
</evidence>
<reference evidence="2 3" key="1">
    <citation type="submission" date="2021-03" db="EMBL/GenBank/DDBJ databases">
        <title>Genomic Encyclopedia of Type Strains, Phase IV (KMG-IV): sequencing the most valuable type-strain genomes for metagenomic binning, comparative biology and taxonomic classification.</title>
        <authorList>
            <person name="Goeker M."/>
        </authorList>
    </citation>
    <scope>NUCLEOTIDE SEQUENCE [LARGE SCALE GENOMIC DNA]</scope>
    <source>
        <strain evidence="2 3">DSM 25790</strain>
    </source>
</reference>
<sequence length="64" mass="7631">MSILNLGYIRIFLSIIVFVVLVIILIRFRASKNPAKDSLDLLREKYERGELTKEEYEEARKMRE</sequence>
<feature type="transmembrane region" description="Helical" evidence="1">
    <location>
        <begin position="6"/>
        <end position="26"/>
    </location>
</feature>
<keyword evidence="1" id="KW-1133">Transmembrane helix</keyword>
<evidence type="ECO:0000256" key="1">
    <source>
        <dbReference type="SAM" id="Phobius"/>
    </source>
</evidence>
<name>A0ABS4S6V8_9BACI</name>
<comment type="caution">
    <text evidence="2">The sequence shown here is derived from an EMBL/GenBank/DDBJ whole genome shotgun (WGS) entry which is preliminary data.</text>
</comment>
<keyword evidence="1" id="KW-0812">Transmembrane</keyword>
<keyword evidence="1" id="KW-0472">Membrane</keyword>
<dbReference type="RefSeq" id="WP_029269117.1">
    <property type="nucleotide sequence ID" value="NZ_JAGIKX010000006.1"/>
</dbReference>
<dbReference type="EMBL" id="JAGIKX010000006">
    <property type="protein sequence ID" value="MBP2257216.1"/>
    <property type="molecule type" value="Genomic_DNA"/>
</dbReference>